<dbReference type="EC" id="5.3.1.9" evidence="4"/>
<reference evidence="4 5" key="1">
    <citation type="journal article" date="2017" name="Appl. Environ. Microbiol.">
        <title>Parallel evolution of two clades of a major Atlantic endemic Vibrio parahaemolyticus pathogen lineage by independent acquisition of related pathogenicity islands.</title>
        <authorList>
            <person name="Xu F."/>
            <person name="Gonzalez-Escalona N."/>
            <person name="Drees K.P."/>
            <person name="Sebra R.P."/>
            <person name="Cooper V.S."/>
            <person name="Jones S.H."/>
            <person name="Whistler C.A."/>
        </authorList>
    </citation>
    <scope>NUCLEOTIDE SEQUENCE [LARGE SCALE GENOMIC DNA]</scope>
    <source>
        <strain evidence="4 5">MAVP-3</strain>
    </source>
</reference>
<dbReference type="GO" id="GO:0006096">
    <property type="term" value="P:glycolytic process"/>
    <property type="evidence" value="ECO:0007669"/>
    <property type="project" value="UniProtKB-KW"/>
</dbReference>
<dbReference type="GO" id="GO:0006094">
    <property type="term" value="P:gluconeogenesis"/>
    <property type="evidence" value="ECO:0007669"/>
    <property type="project" value="UniProtKB-KW"/>
</dbReference>
<evidence type="ECO:0000256" key="3">
    <source>
        <dbReference type="ARBA" id="ARBA00023235"/>
    </source>
</evidence>
<dbReference type="InterPro" id="IPR001672">
    <property type="entry name" value="G6P_Isomerase"/>
</dbReference>
<keyword evidence="2" id="KW-0324">Glycolysis</keyword>
<comment type="caution">
    <text evidence="4">The sequence shown here is derived from an EMBL/GenBank/DDBJ whole genome shotgun (WGS) entry which is preliminary data.</text>
</comment>
<dbReference type="EMBL" id="NIXT01001759">
    <property type="protein sequence ID" value="OXE30893.1"/>
    <property type="molecule type" value="Genomic_DNA"/>
</dbReference>
<organism evidence="4 5">
    <name type="scientific">Vibrio parahaemolyticus</name>
    <dbReference type="NCBI Taxonomy" id="670"/>
    <lineage>
        <taxon>Bacteria</taxon>
        <taxon>Pseudomonadati</taxon>
        <taxon>Pseudomonadota</taxon>
        <taxon>Gammaproteobacteria</taxon>
        <taxon>Vibrionales</taxon>
        <taxon>Vibrionaceae</taxon>
        <taxon>Vibrio</taxon>
    </lineage>
</organism>
<keyword evidence="3 4" id="KW-0413">Isomerase</keyword>
<sequence>MLKNINPTQTQAWKALTAHFESAQDMDLKELFAQDAARFDKYSARFGSDILVDYSKNLINEETLKHLFALANETELKSAIEAMFSGEAINQTEGRAVLHTALRNRTNTPVMVDGEDVM</sequence>
<evidence type="ECO:0000256" key="1">
    <source>
        <dbReference type="ARBA" id="ARBA00022432"/>
    </source>
</evidence>
<dbReference type="GO" id="GO:0097367">
    <property type="term" value="F:carbohydrate derivative binding"/>
    <property type="evidence" value="ECO:0007669"/>
    <property type="project" value="InterPro"/>
</dbReference>
<keyword evidence="1" id="KW-0312">Gluconeogenesis</keyword>
<dbReference type="PROSITE" id="PS51463">
    <property type="entry name" value="P_GLUCOSE_ISOMERASE_3"/>
    <property type="match status" value="1"/>
</dbReference>
<dbReference type="GO" id="GO:0048029">
    <property type="term" value="F:monosaccharide binding"/>
    <property type="evidence" value="ECO:0007669"/>
    <property type="project" value="TreeGrafter"/>
</dbReference>
<accession>A0A227J714</accession>
<dbReference type="GO" id="GO:0004347">
    <property type="term" value="F:glucose-6-phosphate isomerase activity"/>
    <property type="evidence" value="ECO:0007669"/>
    <property type="project" value="UniProtKB-EC"/>
</dbReference>
<dbReference type="Pfam" id="PF00342">
    <property type="entry name" value="PGI"/>
    <property type="match status" value="1"/>
</dbReference>
<dbReference type="SUPFAM" id="SSF53697">
    <property type="entry name" value="SIS domain"/>
    <property type="match status" value="1"/>
</dbReference>
<evidence type="ECO:0000256" key="2">
    <source>
        <dbReference type="ARBA" id="ARBA00023152"/>
    </source>
</evidence>
<evidence type="ECO:0000313" key="5">
    <source>
        <dbReference type="Proteomes" id="UP000214596"/>
    </source>
</evidence>
<dbReference type="AlphaFoldDB" id="A0A227J714"/>
<feature type="non-terminal residue" evidence="4">
    <location>
        <position position="118"/>
    </location>
</feature>
<dbReference type="Gene3D" id="3.40.50.10490">
    <property type="entry name" value="Glucose-6-phosphate isomerase like protein, domain 1"/>
    <property type="match status" value="1"/>
</dbReference>
<dbReference type="PANTHER" id="PTHR11469">
    <property type="entry name" value="GLUCOSE-6-PHOSPHATE ISOMERASE"/>
    <property type="match status" value="1"/>
</dbReference>
<gene>
    <name evidence="4" type="primary">pgi</name>
    <name evidence="4" type="ORF">CA163_20965</name>
</gene>
<dbReference type="GO" id="GO:0051156">
    <property type="term" value="P:glucose 6-phosphate metabolic process"/>
    <property type="evidence" value="ECO:0007669"/>
    <property type="project" value="TreeGrafter"/>
</dbReference>
<proteinExistence type="predicted"/>
<dbReference type="PANTHER" id="PTHR11469:SF1">
    <property type="entry name" value="GLUCOSE-6-PHOSPHATE ISOMERASE"/>
    <property type="match status" value="1"/>
</dbReference>
<dbReference type="GO" id="GO:0005829">
    <property type="term" value="C:cytosol"/>
    <property type="evidence" value="ECO:0007669"/>
    <property type="project" value="TreeGrafter"/>
</dbReference>
<dbReference type="InterPro" id="IPR046348">
    <property type="entry name" value="SIS_dom_sf"/>
</dbReference>
<evidence type="ECO:0000313" key="4">
    <source>
        <dbReference type="EMBL" id="OXE30893.1"/>
    </source>
</evidence>
<name>A0A227J714_VIBPH</name>
<dbReference type="Proteomes" id="UP000214596">
    <property type="component" value="Unassembled WGS sequence"/>
</dbReference>
<protein>
    <submittedName>
        <fullName evidence="4">Glucose-6-phosphate isomerase</fullName>
        <ecNumber evidence="4">5.3.1.9</ecNumber>
    </submittedName>
</protein>
<dbReference type="FunFam" id="3.40.50.10490:FF:000048">
    <property type="entry name" value="Glucose-6-phosphate isomerase"/>
    <property type="match status" value="1"/>
</dbReference>